<dbReference type="AlphaFoldDB" id="A0A1M7QI75"/>
<dbReference type="Proteomes" id="UP000184513">
    <property type="component" value="Unassembled WGS sequence"/>
</dbReference>
<sequence length="62" mass="6653">MLNIPGIGSLMEDLISSGQSSGQLIIEILVPNNYSSKFLFLNRNAALAHSLKLSPVNPGFSH</sequence>
<dbReference type="EMBL" id="FRCY01000018">
    <property type="protein sequence ID" value="SHN30888.1"/>
    <property type="molecule type" value="Genomic_DNA"/>
</dbReference>
<accession>A0A1M7QI75</accession>
<keyword evidence="2" id="KW-1185">Reference proteome</keyword>
<evidence type="ECO:0000313" key="1">
    <source>
        <dbReference type="EMBL" id="SHN30888.1"/>
    </source>
</evidence>
<proteinExistence type="predicted"/>
<reference evidence="1 2" key="1">
    <citation type="submission" date="2016-11" db="EMBL/GenBank/DDBJ databases">
        <authorList>
            <person name="Jaros S."/>
            <person name="Januszkiewicz K."/>
            <person name="Wedrychowicz H."/>
        </authorList>
    </citation>
    <scope>NUCLEOTIDE SEQUENCE [LARGE SCALE GENOMIC DNA]</scope>
    <source>
        <strain evidence="1 2">CGMCC 1.6102</strain>
    </source>
</reference>
<gene>
    <name evidence="1" type="ORF">SAMN04488057_11893</name>
</gene>
<evidence type="ECO:0000313" key="2">
    <source>
        <dbReference type="Proteomes" id="UP000184513"/>
    </source>
</evidence>
<name>A0A1M7QI75_9BACT</name>
<organism evidence="1 2">
    <name type="scientific">Cyclobacterium lianum</name>
    <dbReference type="NCBI Taxonomy" id="388280"/>
    <lineage>
        <taxon>Bacteria</taxon>
        <taxon>Pseudomonadati</taxon>
        <taxon>Bacteroidota</taxon>
        <taxon>Cytophagia</taxon>
        <taxon>Cytophagales</taxon>
        <taxon>Cyclobacteriaceae</taxon>
        <taxon>Cyclobacterium</taxon>
    </lineage>
</organism>
<protein>
    <submittedName>
        <fullName evidence="1">Uncharacterized protein</fullName>
    </submittedName>
</protein>